<feature type="transmembrane region" description="Helical" evidence="10">
    <location>
        <begin position="165"/>
        <end position="182"/>
    </location>
</feature>
<keyword evidence="4 10" id="KW-1133">Transmembrane helix</keyword>
<dbReference type="InterPro" id="IPR013099">
    <property type="entry name" value="K_chnl_dom"/>
</dbReference>
<accession>A0A6A4XGD2</accession>
<keyword evidence="7 8" id="KW-0407">Ion channel</keyword>
<protein>
    <submittedName>
        <fullName evidence="12">TWiK family of potassium channels protein 7</fullName>
    </submittedName>
</protein>
<feature type="transmembrane region" description="Helical" evidence="10">
    <location>
        <begin position="44"/>
        <end position="67"/>
    </location>
</feature>
<evidence type="ECO:0000256" key="1">
    <source>
        <dbReference type="ARBA" id="ARBA00004141"/>
    </source>
</evidence>
<dbReference type="GO" id="GO:0030322">
    <property type="term" value="P:stabilization of membrane potential"/>
    <property type="evidence" value="ECO:0007669"/>
    <property type="project" value="TreeGrafter"/>
</dbReference>
<evidence type="ECO:0000256" key="8">
    <source>
        <dbReference type="RuleBase" id="RU003857"/>
    </source>
</evidence>
<feature type="compositionally biased region" description="Pro residues" evidence="9">
    <location>
        <begin position="12"/>
        <end position="22"/>
    </location>
</feature>
<feature type="transmembrane region" description="Helical" evidence="10">
    <location>
        <begin position="271"/>
        <end position="289"/>
    </location>
</feature>
<dbReference type="GO" id="GO:0022841">
    <property type="term" value="F:potassium ion leak channel activity"/>
    <property type="evidence" value="ECO:0007669"/>
    <property type="project" value="TreeGrafter"/>
</dbReference>
<feature type="region of interest" description="Disordered" evidence="9">
    <location>
        <begin position="1"/>
        <end position="22"/>
    </location>
</feature>
<evidence type="ECO:0000256" key="2">
    <source>
        <dbReference type="ARBA" id="ARBA00022448"/>
    </source>
</evidence>
<keyword evidence="2 8" id="KW-0813">Transport</keyword>
<dbReference type="OrthoDB" id="6331702at2759"/>
<dbReference type="GO" id="GO:0005886">
    <property type="term" value="C:plasma membrane"/>
    <property type="evidence" value="ECO:0007669"/>
    <property type="project" value="TreeGrafter"/>
</dbReference>
<evidence type="ECO:0000313" key="13">
    <source>
        <dbReference type="Proteomes" id="UP000440578"/>
    </source>
</evidence>
<dbReference type="InterPro" id="IPR003280">
    <property type="entry name" value="2pore_dom_K_chnl"/>
</dbReference>
<feature type="domain" description="Potassium channel" evidence="11">
    <location>
        <begin position="133"/>
        <end position="190"/>
    </location>
</feature>
<keyword evidence="6 10" id="KW-0472">Membrane</keyword>
<sequence>MSSDHHPAAADAPPPPPPPPPPAFRVRQVWHELAPVRRQLAHEALVCAVESVGLALLVLSGGALFAYLEGGLEQQIKCGVRHQQLRFLDDLWGKSDTLDRKAWRALARKHLQGYEEQLLEAYTSGVTSPSGQRMWTIANGAVYAWTVVTTLGYGHLSPATTAGKAVSIVYAILGIPIFLIVLADYGKLFTRGLKFVMAAAYRLYHTKSCTRVRRAKPVENVVKGIQAVYDRTGLGGEDSPAAEGEGHAAVDGEEPQAVVEVDDEFNLPVSLALFILLSYLFIGAIMFVITEDWSYFNAFYFVFISMTTIGFGDLVPSVRREGVLGVERDEINQVACRLRTP</sequence>
<evidence type="ECO:0000256" key="3">
    <source>
        <dbReference type="ARBA" id="ARBA00022692"/>
    </source>
</evidence>
<dbReference type="PANTHER" id="PTHR11003:SF335">
    <property type="entry name" value="POTASSIUM CHANNEL DOMAIN-CONTAINING PROTEIN"/>
    <property type="match status" value="1"/>
</dbReference>
<keyword evidence="3 8" id="KW-0812">Transmembrane</keyword>
<comment type="subcellular location">
    <subcellularLocation>
        <location evidence="1">Membrane</location>
        <topology evidence="1">Multi-pass membrane protein</topology>
    </subcellularLocation>
</comment>
<name>A0A6A4XGD2_AMPAM</name>
<evidence type="ECO:0000256" key="10">
    <source>
        <dbReference type="SAM" id="Phobius"/>
    </source>
</evidence>
<evidence type="ECO:0000256" key="9">
    <source>
        <dbReference type="SAM" id="MobiDB-lite"/>
    </source>
</evidence>
<feature type="transmembrane region" description="Helical" evidence="10">
    <location>
        <begin position="134"/>
        <end position="153"/>
    </location>
</feature>
<dbReference type="PRINTS" id="PR01333">
    <property type="entry name" value="2POREKCHANEL"/>
</dbReference>
<evidence type="ECO:0000313" key="12">
    <source>
        <dbReference type="EMBL" id="KAF0314488.1"/>
    </source>
</evidence>
<comment type="caution">
    <text evidence="12">The sequence shown here is derived from an EMBL/GenBank/DDBJ whole genome shotgun (WGS) entry which is preliminary data.</text>
</comment>
<gene>
    <name evidence="12" type="primary">twk-7_5</name>
    <name evidence="12" type="ORF">FJT64_015068</name>
</gene>
<dbReference type="SUPFAM" id="SSF81324">
    <property type="entry name" value="Voltage-gated potassium channels"/>
    <property type="match status" value="2"/>
</dbReference>
<feature type="transmembrane region" description="Helical" evidence="10">
    <location>
        <begin position="295"/>
        <end position="315"/>
    </location>
</feature>
<organism evidence="12 13">
    <name type="scientific">Amphibalanus amphitrite</name>
    <name type="common">Striped barnacle</name>
    <name type="synonym">Balanus amphitrite</name>
    <dbReference type="NCBI Taxonomy" id="1232801"/>
    <lineage>
        <taxon>Eukaryota</taxon>
        <taxon>Metazoa</taxon>
        <taxon>Ecdysozoa</taxon>
        <taxon>Arthropoda</taxon>
        <taxon>Crustacea</taxon>
        <taxon>Multicrustacea</taxon>
        <taxon>Cirripedia</taxon>
        <taxon>Thoracica</taxon>
        <taxon>Thoracicalcarea</taxon>
        <taxon>Balanomorpha</taxon>
        <taxon>Balanoidea</taxon>
        <taxon>Balanidae</taxon>
        <taxon>Amphibalaninae</taxon>
        <taxon>Amphibalanus</taxon>
    </lineage>
</organism>
<evidence type="ECO:0000259" key="11">
    <source>
        <dbReference type="Pfam" id="PF07885"/>
    </source>
</evidence>
<dbReference type="SUPFAM" id="SSF101447">
    <property type="entry name" value="Formin homology 2 domain (FH2 domain)"/>
    <property type="match status" value="1"/>
</dbReference>
<dbReference type="AlphaFoldDB" id="A0A6A4XGD2"/>
<dbReference type="EMBL" id="VIIS01000017">
    <property type="protein sequence ID" value="KAF0314488.1"/>
    <property type="molecule type" value="Genomic_DNA"/>
</dbReference>
<evidence type="ECO:0000256" key="6">
    <source>
        <dbReference type="ARBA" id="ARBA00023136"/>
    </source>
</evidence>
<dbReference type="Proteomes" id="UP000440578">
    <property type="component" value="Unassembled WGS sequence"/>
</dbReference>
<proteinExistence type="inferred from homology"/>
<evidence type="ECO:0000256" key="7">
    <source>
        <dbReference type="ARBA" id="ARBA00023303"/>
    </source>
</evidence>
<reference evidence="12 13" key="1">
    <citation type="submission" date="2019-07" db="EMBL/GenBank/DDBJ databases">
        <title>Draft genome assembly of a fouling barnacle, Amphibalanus amphitrite (Darwin, 1854): The first reference genome for Thecostraca.</title>
        <authorList>
            <person name="Kim W."/>
        </authorList>
    </citation>
    <scope>NUCLEOTIDE SEQUENCE [LARGE SCALE GENOMIC DNA]</scope>
    <source>
        <strain evidence="12">SNU_AA5</strain>
        <tissue evidence="12">Soma without cirri and trophi</tissue>
    </source>
</reference>
<feature type="domain" description="Potassium channel" evidence="11">
    <location>
        <begin position="275"/>
        <end position="317"/>
    </location>
</feature>
<evidence type="ECO:0000256" key="5">
    <source>
        <dbReference type="ARBA" id="ARBA00023065"/>
    </source>
</evidence>
<comment type="similarity">
    <text evidence="8">Belongs to the two pore domain potassium channel (TC 1.A.1.8) family.</text>
</comment>
<dbReference type="GO" id="GO:0015271">
    <property type="term" value="F:outward rectifier potassium channel activity"/>
    <property type="evidence" value="ECO:0007669"/>
    <property type="project" value="TreeGrafter"/>
</dbReference>
<evidence type="ECO:0000256" key="4">
    <source>
        <dbReference type="ARBA" id="ARBA00022989"/>
    </source>
</evidence>
<dbReference type="Pfam" id="PF07885">
    <property type="entry name" value="Ion_trans_2"/>
    <property type="match status" value="2"/>
</dbReference>
<dbReference type="PANTHER" id="PTHR11003">
    <property type="entry name" value="POTASSIUM CHANNEL, SUBFAMILY K"/>
    <property type="match status" value="1"/>
</dbReference>
<keyword evidence="13" id="KW-1185">Reference proteome</keyword>
<dbReference type="Gene3D" id="1.10.287.70">
    <property type="match status" value="1"/>
</dbReference>
<keyword evidence="5 8" id="KW-0406">Ion transport</keyword>